<dbReference type="InterPro" id="IPR032291">
    <property type="entry name" value="Abn2_C"/>
</dbReference>
<evidence type="ECO:0000259" key="10">
    <source>
        <dbReference type="Pfam" id="PF16369"/>
    </source>
</evidence>
<dbReference type="RefSeq" id="WP_123638151.1">
    <property type="nucleotide sequence ID" value="NZ_RJUK01000001.1"/>
</dbReference>
<evidence type="ECO:0000313" key="11">
    <source>
        <dbReference type="EMBL" id="ROQ21109.1"/>
    </source>
</evidence>
<feature type="signal peptide" evidence="9">
    <location>
        <begin position="1"/>
        <end position="30"/>
    </location>
</feature>
<evidence type="ECO:0000256" key="8">
    <source>
        <dbReference type="SAM" id="MobiDB-lite"/>
    </source>
</evidence>
<keyword evidence="3 7" id="KW-0378">Hydrolase</keyword>
<reference evidence="11 12" key="1">
    <citation type="submission" date="2018-11" db="EMBL/GenBank/DDBJ databases">
        <title>Genomic Encyclopedia of Type Strains, Phase IV (KMG-IV): sequencing the most valuable type-strain genomes for metagenomic binning, comparative biology and taxonomic classification.</title>
        <authorList>
            <person name="Goeker M."/>
        </authorList>
    </citation>
    <scope>NUCLEOTIDE SEQUENCE [LARGE SCALE GENOMIC DNA]</scope>
    <source>
        <strain evidence="11 12">DSM 16974</strain>
    </source>
</reference>
<dbReference type="PROSITE" id="PS51257">
    <property type="entry name" value="PROKAR_LIPOPROTEIN"/>
    <property type="match status" value="1"/>
</dbReference>
<feature type="compositionally biased region" description="Polar residues" evidence="8">
    <location>
        <begin position="38"/>
        <end position="53"/>
    </location>
</feature>
<comment type="caution">
    <text evidence="11">The sequence shown here is derived from an EMBL/GenBank/DDBJ whole genome shotgun (WGS) entry which is preliminary data.</text>
</comment>
<protein>
    <submittedName>
        <fullName evidence="11">Arabinan endo-1,5-alpha-L-arabinosidase</fullName>
    </submittedName>
</protein>
<dbReference type="Pfam" id="PF16369">
    <property type="entry name" value="GH43_C"/>
    <property type="match status" value="1"/>
</dbReference>
<dbReference type="InterPro" id="IPR023296">
    <property type="entry name" value="Glyco_hydro_beta-prop_sf"/>
</dbReference>
<feature type="domain" description="Extracellular endo-alpha-(1-&gt;5)-L-arabinanase C-terminal" evidence="10">
    <location>
        <begin position="418"/>
        <end position="528"/>
    </location>
</feature>
<gene>
    <name evidence="11" type="ORF">EDC38_1731</name>
</gene>
<organism evidence="11 12">
    <name type="scientific">Marinimicrobium koreense</name>
    <dbReference type="NCBI Taxonomy" id="306545"/>
    <lineage>
        <taxon>Bacteria</taxon>
        <taxon>Pseudomonadati</taxon>
        <taxon>Pseudomonadota</taxon>
        <taxon>Gammaproteobacteria</taxon>
        <taxon>Cellvibrionales</taxon>
        <taxon>Cellvibrionaceae</taxon>
        <taxon>Marinimicrobium</taxon>
    </lineage>
</organism>
<dbReference type="SUPFAM" id="SSF75005">
    <property type="entry name" value="Arabinanase/levansucrase/invertase"/>
    <property type="match status" value="1"/>
</dbReference>
<evidence type="ECO:0000256" key="1">
    <source>
        <dbReference type="ARBA" id="ARBA00004834"/>
    </source>
</evidence>
<evidence type="ECO:0000256" key="2">
    <source>
        <dbReference type="ARBA" id="ARBA00009865"/>
    </source>
</evidence>
<evidence type="ECO:0000313" key="12">
    <source>
        <dbReference type="Proteomes" id="UP000273643"/>
    </source>
</evidence>
<feature type="active site" description="Proton donor" evidence="5">
    <location>
        <position position="280"/>
    </location>
</feature>
<dbReference type="GO" id="GO:0005975">
    <property type="term" value="P:carbohydrate metabolic process"/>
    <property type="evidence" value="ECO:0007669"/>
    <property type="project" value="InterPro"/>
</dbReference>
<evidence type="ECO:0000256" key="6">
    <source>
        <dbReference type="PIRSR" id="PIRSR606710-2"/>
    </source>
</evidence>
<evidence type="ECO:0000256" key="5">
    <source>
        <dbReference type="PIRSR" id="PIRSR606710-1"/>
    </source>
</evidence>
<feature type="region of interest" description="Disordered" evidence="8">
    <location>
        <begin position="28"/>
        <end position="78"/>
    </location>
</feature>
<dbReference type="GO" id="GO:0004553">
    <property type="term" value="F:hydrolase activity, hydrolyzing O-glycosyl compounds"/>
    <property type="evidence" value="ECO:0007669"/>
    <property type="project" value="InterPro"/>
</dbReference>
<dbReference type="InterPro" id="IPR006710">
    <property type="entry name" value="Glyco_hydro_43"/>
</dbReference>
<keyword evidence="12" id="KW-1185">Reference proteome</keyword>
<sequence>MTSRNTKTPGLPFPTAVSALALSLFLTACGGGSGGGETPTNSDGPGQEAPENNDSPDQETPEDGGQDSPQGSVSPTFTNIAVHDPSVTKVGSDYYVIGSHLSMAKTDDMMNWERVADGVTPANPLFDDVTEELADALGWADADTLWAADIIQLSDGRFYMYYNACRGDAPQSAMGVAVADNIEGPYENVEIFLRSGWEADSALEPGAVTEGYIAENYDPRIHPNVIDPHTFYDHQGNLWMTYGSYSGGLYIMEMNPDTGLPMPGQSYGKHLIGGNHSRIEAPYVLYSPESEYYYLFSSFGGLDAGGAYNIRVARSLSPDGPYLDYEDNDVAEVKSDPSLPLFDDASIEDGAVKLMGNFQFADGGNGYVSPGHNSAYYDEGLGKHLMFFHTRFPGRGEQHEVRVHELFINADGWPVVAPHRYVPTSETDETIESSISEADVPGTYELVNHGLDITAQIKSSVTIELEDGGQISGEASGDWILGADNAITVTLDDEGTFEGVAARLWSPSEQEFVVTFSALSVDGVAIWGSRSLD</sequence>
<evidence type="ECO:0000256" key="3">
    <source>
        <dbReference type="ARBA" id="ARBA00022801"/>
    </source>
</evidence>
<dbReference type="EMBL" id="RJUK01000001">
    <property type="protein sequence ID" value="ROQ21109.1"/>
    <property type="molecule type" value="Genomic_DNA"/>
</dbReference>
<dbReference type="OrthoDB" id="9801455at2"/>
<proteinExistence type="inferred from homology"/>
<dbReference type="AlphaFoldDB" id="A0A3N1NZ62"/>
<evidence type="ECO:0000256" key="7">
    <source>
        <dbReference type="RuleBase" id="RU361187"/>
    </source>
</evidence>
<keyword evidence="9" id="KW-0732">Signal</keyword>
<comment type="similarity">
    <text evidence="2 7">Belongs to the glycosyl hydrolase 43 family.</text>
</comment>
<accession>A0A3N1NZ62</accession>
<dbReference type="PANTHER" id="PTHR43301">
    <property type="entry name" value="ARABINAN ENDO-1,5-ALPHA-L-ARABINOSIDASE"/>
    <property type="match status" value="1"/>
</dbReference>
<evidence type="ECO:0000256" key="9">
    <source>
        <dbReference type="SAM" id="SignalP"/>
    </source>
</evidence>
<keyword evidence="4 7" id="KW-0326">Glycosidase</keyword>
<comment type="pathway">
    <text evidence="1">Glycan metabolism; L-arabinan degradation.</text>
</comment>
<dbReference type="Gene3D" id="2.40.128.10">
    <property type="match status" value="1"/>
</dbReference>
<dbReference type="Proteomes" id="UP000273643">
    <property type="component" value="Unassembled WGS sequence"/>
</dbReference>
<feature type="compositionally biased region" description="Acidic residues" evidence="8">
    <location>
        <begin position="54"/>
        <end position="65"/>
    </location>
</feature>
<evidence type="ECO:0000256" key="4">
    <source>
        <dbReference type="ARBA" id="ARBA00023295"/>
    </source>
</evidence>
<feature type="chain" id="PRO_5018317805" evidence="9">
    <location>
        <begin position="31"/>
        <end position="533"/>
    </location>
</feature>
<dbReference type="PANTHER" id="PTHR43301:SF3">
    <property type="entry name" value="ARABINAN ENDO-1,5-ALPHA-L-ARABINOSIDASE A-RELATED"/>
    <property type="match status" value="1"/>
</dbReference>
<dbReference type="Pfam" id="PF04616">
    <property type="entry name" value="Glyco_hydro_43"/>
    <property type="match status" value="1"/>
</dbReference>
<feature type="compositionally biased region" description="Polar residues" evidence="8">
    <location>
        <begin position="67"/>
        <end position="78"/>
    </location>
</feature>
<dbReference type="InterPro" id="IPR050727">
    <property type="entry name" value="GH43_arabinanases"/>
</dbReference>
<dbReference type="CDD" id="cd18832">
    <property type="entry name" value="GH43_GsAbnA-like"/>
    <property type="match status" value="1"/>
</dbReference>
<feature type="site" description="Important for catalytic activity, responsible for pKa modulation of the active site Glu and correct orientation of both the proton donor and substrate" evidence="6">
    <location>
        <position position="227"/>
    </location>
</feature>
<dbReference type="Gene3D" id="2.115.10.20">
    <property type="entry name" value="Glycosyl hydrolase domain, family 43"/>
    <property type="match status" value="1"/>
</dbReference>
<name>A0A3N1NZ62_9GAMM</name>
<feature type="active site" description="Proton acceptor" evidence="5">
    <location>
        <position position="84"/>
    </location>
</feature>